<sequence>MESNKGDVRSGALVGIETFMNFQSKSYLKHKCQGSCYIKKPGIYA</sequence>
<evidence type="ECO:0000313" key="2">
    <source>
        <dbReference type="Proteomes" id="UP000014962"/>
    </source>
</evidence>
<dbReference type="Proteomes" id="UP000014962">
    <property type="component" value="Unassembled WGS sequence"/>
</dbReference>
<accession>S7VW29</accession>
<reference evidence="1 2" key="1">
    <citation type="journal article" date="2013" name="Genome Announc.">
        <title>Draft Genome Sequence of Winogradskyella psychrotolerans RS-3T, Isolated from the Marine Transect of Kongsfjorden, Ny-Alesund, Svalbard, Arctic Ocean.</title>
        <authorList>
            <person name="Kumar Pinnaka A."/>
            <person name="Ara S."/>
            <person name="Singh A."/>
            <person name="Shivaji S."/>
        </authorList>
    </citation>
    <scope>NUCLEOTIDE SEQUENCE [LARGE SCALE GENOMIC DNA]</scope>
    <source>
        <strain evidence="1 2">RS-3</strain>
    </source>
</reference>
<keyword evidence="2" id="KW-1185">Reference proteome</keyword>
<comment type="caution">
    <text evidence="1">The sequence shown here is derived from an EMBL/GenBank/DDBJ whole genome shotgun (WGS) entry which is preliminary data.</text>
</comment>
<protein>
    <submittedName>
        <fullName evidence="1">Uncharacterized protein</fullName>
    </submittedName>
</protein>
<name>S7VW29_9FLAO</name>
<proteinExistence type="predicted"/>
<organism evidence="1 2">
    <name type="scientific">Winogradskyella psychrotolerans RS-3</name>
    <dbReference type="NCBI Taxonomy" id="641526"/>
    <lineage>
        <taxon>Bacteria</taxon>
        <taxon>Pseudomonadati</taxon>
        <taxon>Bacteroidota</taxon>
        <taxon>Flavobacteriia</taxon>
        <taxon>Flavobacteriales</taxon>
        <taxon>Flavobacteriaceae</taxon>
        <taxon>Winogradskyella</taxon>
    </lineage>
</organism>
<gene>
    <name evidence="1" type="ORF">ADIWIN_0586</name>
</gene>
<dbReference type="AlphaFoldDB" id="S7VW29"/>
<dbReference type="RefSeq" id="WP_020894880.1">
    <property type="nucleotide sequence ID" value="NZ_ATMR01000034.1"/>
</dbReference>
<dbReference type="EMBL" id="ATMR01000034">
    <property type="protein sequence ID" value="EPR74485.1"/>
    <property type="molecule type" value="Genomic_DNA"/>
</dbReference>
<evidence type="ECO:0000313" key="1">
    <source>
        <dbReference type="EMBL" id="EPR74485.1"/>
    </source>
</evidence>